<evidence type="ECO:0008006" key="4">
    <source>
        <dbReference type="Google" id="ProtNLM"/>
    </source>
</evidence>
<dbReference type="InterPro" id="IPR013785">
    <property type="entry name" value="Aldolase_TIM"/>
</dbReference>
<evidence type="ECO:0000313" key="3">
    <source>
        <dbReference type="Proteomes" id="UP000252079"/>
    </source>
</evidence>
<gene>
    <name evidence="2" type="ORF">SAMEA23995918_05745</name>
</gene>
<dbReference type="SUPFAM" id="SSF102114">
    <property type="entry name" value="Radical SAM enzymes"/>
    <property type="match status" value="1"/>
</dbReference>
<accession>A0ABD7NAW2</accession>
<dbReference type="Gene3D" id="3.20.20.70">
    <property type="entry name" value="Aldolase class I"/>
    <property type="match status" value="1"/>
</dbReference>
<proteinExistence type="predicted"/>
<organism evidence="2 3">
    <name type="scientific">Klebsiella quasipneumoniae</name>
    <dbReference type="NCBI Taxonomy" id="1463165"/>
    <lineage>
        <taxon>Bacteria</taxon>
        <taxon>Pseudomonadati</taxon>
        <taxon>Pseudomonadota</taxon>
        <taxon>Gammaproteobacteria</taxon>
        <taxon>Enterobacterales</taxon>
        <taxon>Enterobacteriaceae</taxon>
        <taxon>Klebsiella/Raoultella group</taxon>
        <taxon>Klebsiella</taxon>
        <taxon>Klebsiella pneumoniae complex</taxon>
    </lineage>
</organism>
<protein>
    <recommendedName>
        <fullName evidence="4">4Fe4S-binding SPASM domain-containing protein</fullName>
    </recommendedName>
</protein>
<reference evidence="2 3" key="1">
    <citation type="submission" date="2018-07" db="EMBL/GenBank/DDBJ databases">
        <authorList>
            <consortium name="Pathogen Informatics"/>
        </authorList>
    </citation>
    <scope>NUCLEOTIDE SEQUENCE [LARGE SCALE GENOMIC DNA]</scope>
    <source>
        <strain evidence="2 3">4300STDY6636950</strain>
    </source>
</reference>
<comment type="cofactor">
    <cofactor evidence="1">
        <name>[4Fe-4S] cluster</name>
        <dbReference type="ChEBI" id="CHEBI:49883"/>
    </cofactor>
</comment>
<evidence type="ECO:0000256" key="1">
    <source>
        <dbReference type="ARBA" id="ARBA00001966"/>
    </source>
</evidence>
<dbReference type="Proteomes" id="UP000252079">
    <property type="component" value="Unassembled WGS sequence"/>
</dbReference>
<dbReference type="InterPro" id="IPR058240">
    <property type="entry name" value="rSAM_sf"/>
</dbReference>
<comment type="caution">
    <text evidence="2">The sequence shown here is derived from an EMBL/GenBank/DDBJ whole genome shotgun (WGS) entry which is preliminary data.</text>
</comment>
<dbReference type="EMBL" id="UFBM01000130">
    <property type="protein sequence ID" value="SSG12052.1"/>
    <property type="molecule type" value="Genomic_DNA"/>
</dbReference>
<sequence>MQISFDSHIDSIHNKLRGGYHQAIRGLDYLLSYDSPPPSIGIVISKENVNHINETIDFFSRKGIRRFHIMNLLGNKELSCSDAELNEATKRINESFLQSRDGDKKLIISNLDFKEKKDYQYKDVHINCLAGYTTLVLTSSLNIIPCDMVNYIIKKWKKKGDLRDGFELSKKQWLGLKESWCKGCFKC</sequence>
<name>A0ABD7NAW2_9ENTR</name>
<evidence type="ECO:0000313" key="2">
    <source>
        <dbReference type="EMBL" id="SSG12052.1"/>
    </source>
</evidence>
<dbReference type="AlphaFoldDB" id="A0ABD7NAW2"/>